<dbReference type="HOGENOM" id="CLU_080100_0_0_10"/>
<keyword evidence="5" id="KW-1185">Reference proteome</keyword>
<organism evidence="4 5">
    <name type="scientific">Haliscomenobacter hydrossis (strain ATCC 27775 / DSM 1100 / LMG 10767 / O)</name>
    <dbReference type="NCBI Taxonomy" id="760192"/>
    <lineage>
        <taxon>Bacteria</taxon>
        <taxon>Pseudomonadati</taxon>
        <taxon>Bacteroidota</taxon>
        <taxon>Saprospiria</taxon>
        <taxon>Saprospirales</taxon>
        <taxon>Haliscomenobacteraceae</taxon>
        <taxon>Haliscomenobacter</taxon>
    </lineage>
</organism>
<keyword evidence="3" id="KW-0472">Membrane</keyword>
<dbReference type="AlphaFoldDB" id="F4KRY9"/>
<dbReference type="STRING" id="760192.Halhy_3216"/>
<proteinExistence type="predicted"/>
<dbReference type="KEGG" id="hhy:Halhy_3216"/>
<dbReference type="Proteomes" id="UP000008461">
    <property type="component" value="Chromosome"/>
</dbReference>
<name>F4KRY9_HALH1</name>
<sequence>MLLTISMIILSWACRPTPSPNDAVNAPEVFPKPSFPYRVNEPDRSLTMPPLLKEISGLSMGYNDKYLLAIQDESGILFVIDQVTGNVKREIPFGKLGDYEGVEIVGKDVYILKNTGTLTRINDVDSSEQTTESFNTFLNKENDVEGLGYDAANNRLLLACKGKAGESPALQNRKAIYAFDLNKKILEPAPILSIGQTEVQKYLAAHAKEERVESLVEFFANSNAFEFSPSTVAVHPQNGNLYLLSAVGNIFMVINFQGEVVYMEKLKGKVHQQPEGICFDSKGGMFISNEAGDGMPGMIYYFKPVGME</sequence>
<evidence type="ECO:0000313" key="4">
    <source>
        <dbReference type="EMBL" id="AEE51076.1"/>
    </source>
</evidence>
<gene>
    <name evidence="4" type="ordered locus">Halhy_3216</name>
</gene>
<dbReference type="RefSeq" id="WP_013765617.1">
    <property type="nucleotide sequence ID" value="NC_015510.1"/>
</dbReference>
<evidence type="ECO:0000256" key="3">
    <source>
        <dbReference type="ARBA" id="ARBA00023136"/>
    </source>
</evidence>
<reference key="2">
    <citation type="submission" date="2011-04" db="EMBL/GenBank/DDBJ databases">
        <title>Complete sequence of chromosome of Haliscomenobacter hydrossis DSM 1100.</title>
        <authorList>
            <consortium name="US DOE Joint Genome Institute (JGI-PGF)"/>
            <person name="Lucas S."/>
            <person name="Han J."/>
            <person name="Lapidus A."/>
            <person name="Bruce D."/>
            <person name="Goodwin L."/>
            <person name="Pitluck S."/>
            <person name="Peters L."/>
            <person name="Kyrpides N."/>
            <person name="Mavromatis K."/>
            <person name="Ivanova N."/>
            <person name="Ovchinnikova G."/>
            <person name="Pagani I."/>
            <person name="Daligault H."/>
            <person name="Detter J.C."/>
            <person name="Han C."/>
            <person name="Land M."/>
            <person name="Hauser L."/>
            <person name="Markowitz V."/>
            <person name="Cheng J.-F."/>
            <person name="Hugenholtz P."/>
            <person name="Woyke T."/>
            <person name="Wu D."/>
            <person name="Verbarg S."/>
            <person name="Frueling A."/>
            <person name="Brambilla E."/>
            <person name="Klenk H.-P."/>
            <person name="Eisen J.A."/>
        </authorList>
    </citation>
    <scope>NUCLEOTIDE SEQUENCE</scope>
    <source>
        <strain>DSM 1100</strain>
    </source>
</reference>
<dbReference type="Pfam" id="PF06977">
    <property type="entry name" value="SdiA-regulated"/>
    <property type="match status" value="2"/>
</dbReference>
<dbReference type="eggNOG" id="COG3204">
    <property type="taxonomic scope" value="Bacteria"/>
</dbReference>
<dbReference type="SUPFAM" id="SSF63825">
    <property type="entry name" value="YWTD domain"/>
    <property type="match status" value="1"/>
</dbReference>
<keyword evidence="2" id="KW-1003">Cell membrane</keyword>
<evidence type="ECO:0000256" key="1">
    <source>
        <dbReference type="ARBA" id="ARBA00004236"/>
    </source>
</evidence>
<dbReference type="EMBL" id="CP002691">
    <property type="protein sequence ID" value="AEE51076.1"/>
    <property type="molecule type" value="Genomic_DNA"/>
</dbReference>
<comment type="subcellular location">
    <subcellularLocation>
        <location evidence="1">Cell membrane</location>
    </subcellularLocation>
</comment>
<reference evidence="4 5" key="1">
    <citation type="journal article" date="2011" name="Stand. Genomic Sci.">
        <title>Complete genome sequence of Haliscomenobacter hydrossis type strain (O).</title>
        <authorList>
            <consortium name="US DOE Joint Genome Institute (JGI-PGF)"/>
            <person name="Daligault H."/>
            <person name="Lapidus A."/>
            <person name="Zeytun A."/>
            <person name="Nolan M."/>
            <person name="Lucas S."/>
            <person name="Del Rio T.G."/>
            <person name="Tice H."/>
            <person name="Cheng J.F."/>
            <person name="Tapia R."/>
            <person name="Han C."/>
            <person name="Goodwin L."/>
            <person name="Pitluck S."/>
            <person name="Liolios K."/>
            <person name="Pagani I."/>
            <person name="Ivanova N."/>
            <person name="Huntemann M."/>
            <person name="Mavromatis K."/>
            <person name="Mikhailova N."/>
            <person name="Pati A."/>
            <person name="Chen A."/>
            <person name="Palaniappan K."/>
            <person name="Land M."/>
            <person name="Hauser L."/>
            <person name="Brambilla E.M."/>
            <person name="Rohde M."/>
            <person name="Verbarg S."/>
            <person name="Goker M."/>
            <person name="Bristow J."/>
            <person name="Eisen J.A."/>
            <person name="Markowitz V."/>
            <person name="Hugenholtz P."/>
            <person name="Kyrpides N.C."/>
            <person name="Klenk H.P."/>
            <person name="Woyke T."/>
        </authorList>
    </citation>
    <scope>NUCLEOTIDE SEQUENCE [LARGE SCALE GENOMIC DNA]</scope>
    <source>
        <strain evidence="5">ATCC 27775 / DSM 1100 / LMG 10767 / O</strain>
    </source>
</reference>
<evidence type="ECO:0000256" key="2">
    <source>
        <dbReference type="ARBA" id="ARBA00022475"/>
    </source>
</evidence>
<protein>
    <submittedName>
        <fullName evidence="4">Uncharacterized protein</fullName>
    </submittedName>
</protein>
<dbReference type="InterPro" id="IPR009722">
    <property type="entry name" value="YjiK/CarP"/>
</dbReference>
<accession>F4KRY9</accession>
<dbReference type="GO" id="GO:0005886">
    <property type="term" value="C:plasma membrane"/>
    <property type="evidence" value="ECO:0007669"/>
    <property type="project" value="UniProtKB-SubCell"/>
</dbReference>
<evidence type="ECO:0000313" key="5">
    <source>
        <dbReference type="Proteomes" id="UP000008461"/>
    </source>
</evidence>